<accession>A0A1M6ZP10</accession>
<feature type="transmembrane region" description="Helical" evidence="1">
    <location>
        <begin position="101"/>
        <end position="120"/>
    </location>
</feature>
<dbReference type="PANTHER" id="PTHR40763:SF4">
    <property type="entry name" value="DUF1707 DOMAIN-CONTAINING PROTEIN"/>
    <property type="match status" value="1"/>
</dbReference>
<keyword evidence="4" id="KW-1185">Reference proteome</keyword>
<dbReference type="OrthoDB" id="3625082at2"/>
<dbReference type="Proteomes" id="UP000184363">
    <property type="component" value="Unassembled WGS sequence"/>
</dbReference>
<evidence type="ECO:0000256" key="1">
    <source>
        <dbReference type="SAM" id="Phobius"/>
    </source>
</evidence>
<sequence>MNAEPVNTEQVNTEHVNTAPGNTEQRVRIGDAEREQAAARLREAVGAGYLTVGEADERLAAAYAATTRAELDRLTADLPAPASTTVPLGPGGLTPAARRRLAIHAAIIGVLLAGVAVRWVLVGGPFFWPIGPLVFLLGTLALHYALARRPTWSELAQSASRGTTAA</sequence>
<evidence type="ECO:0000313" key="3">
    <source>
        <dbReference type="EMBL" id="SHL32187.1"/>
    </source>
</evidence>
<gene>
    <name evidence="3" type="ORF">SAMN05443637_12486</name>
</gene>
<organism evidence="3 4">
    <name type="scientific">Pseudonocardia thermophila</name>
    <dbReference type="NCBI Taxonomy" id="1848"/>
    <lineage>
        <taxon>Bacteria</taxon>
        <taxon>Bacillati</taxon>
        <taxon>Actinomycetota</taxon>
        <taxon>Actinomycetes</taxon>
        <taxon>Pseudonocardiales</taxon>
        <taxon>Pseudonocardiaceae</taxon>
        <taxon>Pseudonocardia</taxon>
    </lineage>
</organism>
<feature type="domain" description="DUF1707" evidence="2">
    <location>
        <begin position="27"/>
        <end position="79"/>
    </location>
</feature>
<dbReference type="STRING" id="1848.SAMN05443637_12486"/>
<dbReference type="InterPro" id="IPR012551">
    <property type="entry name" value="DUF1707_SHOCT-like"/>
</dbReference>
<protein>
    <recommendedName>
        <fullName evidence="2">DUF1707 domain-containing protein</fullName>
    </recommendedName>
</protein>
<proteinExistence type="predicted"/>
<evidence type="ECO:0000313" key="4">
    <source>
        <dbReference type="Proteomes" id="UP000184363"/>
    </source>
</evidence>
<dbReference type="RefSeq" id="WP_084755849.1">
    <property type="nucleotide sequence ID" value="NZ_CALGVN010000043.1"/>
</dbReference>
<keyword evidence="1" id="KW-0472">Membrane</keyword>
<reference evidence="3 4" key="1">
    <citation type="submission" date="2016-11" db="EMBL/GenBank/DDBJ databases">
        <authorList>
            <person name="Jaros S."/>
            <person name="Januszkiewicz K."/>
            <person name="Wedrychowicz H."/>
        </authorList>
    </citation>
    <scope>NUCLEOTIDE SEQUENCE [LARGE SCALE GENOMIC DNA]</scope>
    <source>
        <strain evidence="3 4">DSM 43832</strain>
    </source>
</reference>
<evidence type="ECO:0000259" key="2">
    <source>
        <dbReference type="Pfam" id="PF08044"/>
    </source>
</evidence>
<keyword evidence="1" id="KW-0812">Transmembrane</keyword>
<dbReference type="EMBL" id="FRAP01000024">
    <property type="protein sequence ID" value="SHL32187.1"/>
    <property type="molecule type" value="Genomic_DNA"/>
</dbReference>
<name>A0A1M6ZP10_PSETH</name>
<dbReference type="PANTHER" id="PTHR40763">
    <property type="entry name" value="MEMBRANE PROTEIN-RELATED"/>
    <property type="match status" value="1"/>
</dbReference>
<feature type="transmembrane region" description="Helical" evidence="1">
    <location>
        <begin position="126"/>
        <end position="146"/>
    </location>
</feature>
<dbReference type="AlphaFoldDB" id="A0A1M6ZP10"/>
<keyword evidence="1" id="KW-1133">Transmembrane helix</keyword>
<dbReference type="Pfam" id="PF08044">
    <property type="entry name" value="DUF1707"/>
    <property type="match status" value="1"/>
</dbReference>